<feature type="region of interest" description="Disordered" evidence="1">
    <location>
        <begin position="77"/>
        <end position="99"/>
    </location>
</feature>
<dbReference type="Proteomes" id="UP000018817">
    <property type="component" value="Unassembled WGS sequence"/>
</dbReference>
<evidence type="ECO:0000256" key="1">
    <source>
        <dbReference type="SAM" id="MobiDB-lite"/>
    </source>
</evidence>
<evidence type="ECO:0000313" key="2">
    <source>
        <dbReference type="EMBL" id="ETN20631.1"/>
    </source>
</evidence>
<dbReference type="RefSeq" id="XP_008894838.1">
    <property type="nucleotide sequence ID" value="XM_008896590.1"/>
</dbReference>
<dbReference type="GeneID" id="20189936"/>
<reference evidence="3" key="1">
    <citation type="submission" date="2011-12" db="EMBL/GenBank/DDBJ databases">
        <authorList>
            <consortium name="The Broad Institute Genome Sequencing Platform"/>
            <person name="Russ C."/>
            <person name="Tyler B."/>
            <person name="Panabieres F."/>
            <person name="Shan W."/>
            <person name="Tripathy S."/>
            <person name="Grunwald N."/>
            <person name="Machado M."/>
            <person name="Young S.K."/>
            <person name="Zeng Q."/>
            <person name="Gargeya S."/>
            <person name="Fitzgerald M."/>
            <person name="Haas B."/>
            <person name="Abouelleil A."/>
            <person name="Alvarado L."/>
            <person name="Arachchi H.M."/>
            <person name="Berlin A."/>
            <person name="Chapman S.B."/>
            <person name="Gearin G."/>
            <person name="Goldberg J."/>
            <person name="Griggs A."/>
            <person name="Gujja S."/>
            <person name="Hansen M."/>
            <person name="Heiman D."/>
            <person name="Howarth C."/>
            <person name="Larimer J."/>
            <person name="Lui A."/>
            <person name="MacDonald P.J.P."/>
            <person name="McCowen C."/>
            <person name="Montmayeur A."/>
            <person name="Murphy C."/>
            <person name="Neiman D."/>
            <person name="Pearson M."/>
            <person name="Priest M."/>
            <person name="Roberts A."/>
            <person name="Saif S."/>
            <person name="Shea T."/>
            <person name="Sisk P."/>
            <person name="Stolte C."/>
            <person name="Sykes S."/>
            <person name="Wortman J."/>
            <person name="Nusbaum C."/>
            <person name="Birren B."/>
        </authorList>
    </citation>
    <scope>NUCLEOTIDE SEQUENCE [LARGE SCALE GENOMIC DNA]</scope>
    <source>
        <strain evidence="3">INRA-310</strain>
    </source>
</reference>
<gene>
    <name evidence="2" type="ORF">PPTG_21337</name>
</gene>
<evidence type="ECO:0000313" key="3">
    <source>
        <dbReference type="Proteomes" id="UP000018817"/>
    </source>
</evidence>
<accession>W2R5U4</accession>
<proteinExistence type="predicted"/>
<reference evidence="2 3" key="2">
    <citation type="submission" date="2013-11" db="EMBL/GenBank/DDBJ databases">
        <title>The Genome Sequence of Phytophthora parasitica INRA-310.</title>
        <authorList>
            <consortium name="The Broad Institute Genomics Platform"/>
            <person name="Russ C."/>
            <person name="Tyler B."/>
            <person name="Panabieres F."/>
            <person name="Shan W."/>
            <person name="Tripathy S."/>
            <person name="Grunwald N."/>
            <person name="Machado M."/>
            <person name="Johnson C.S."/>
            <person name="Arredondo F."/>
            <person name="Hong C."/>
            <person name="Coffey M."/>
            <person name="Young S.K."/>
            <person name="Zeng Q."/>
            <person name="Gargeya S."/>
            <person name="Fitzgerald M."/>
            <person name="Abouelleil A."/>
            <person name="Alvarado L."/>
            <person name="Chapman S.B."/>
            <person name="Gainer-Dewar J."/>
            <person name="Goldberg J."/>
            <person name="Griggs A."/>
            <person name="Gujja S."/>
            <person name="Hansen M."/>
            <person name="Howarth C."/>
            <person name="Imamovic A."/>
            <person name="Ireland A."/>
            <person name="Larimer J."/>
            <person name="McCowan C."/>
            <person name="Murphy C."/>
            <person name="Pearson M."/>
            <person name="Poon T.W."/>
            <person name="Priest M."/>
            <person name="Roberts A."/>
            <person name="Saif S."/>
            <person name="Shea T."/>
            <person name="Sykes S."/>
            <person name="Wortman J."/>
            <person name="Nusbaum C."/>
            <person name="Birren B."/>
        </authorList>
    </citation>
    <scope>NUCLEOTIDE SEQUENCE [LARGE SCALE GENOMIC DNA]</scope>
    <source>
        <strain evidence="2 3">INRA-310</strain>
    </source>
</reference>
<dbReference type="EMBL" id="KI669564">
    <property type="protein sequence ID" value="ETN20631.1"/>
    <property type="molecule type" value="Genomic_DNA"/>
</dbReference>
<sequence length="99" mass="11205">MQNLPELKRLQRLDEAENNALKKLCQHSSIFTGCGKPTEQCVNNVSGRDRLSMGELSIHVSVQYKATDKYFEHSPDLLIDKTRYPDHPSTSRKSTNGSL</sequence>
<feature type="compositionally biased region" description="Basic and acidic residues" evidence="1">
    <location>
        <begin position="77"/>
        <end position="86"/>
    </location>
</feature>
<dbReference type="AlphaFoldDB" id="W2R5U4"/>
<dbReference type="VEuPathDB" id="FungiDB:PPTG_21337"/>
<name>W2R5U4_PHYN3</name>
<protein>
    <submittedName>
        <fullName evidence="2">Uncharacterized protein</fullName>
    </submittedName>
</protein>
<organism evidence="2 3">
    <name type="scientific">Phytophthora nicotianae (strain INRA-310)</name>
    <name type="common">Phytophthora parasitica</name>
    <dbReference type="NCBI Taxonomy" id="761204"/>
    <lineage>
        <taxon>Eukaryota</taxon>
        <taxon>Sar</taxon>
        <taxon>Stramenopiles</taxon>
        <taxon>Oomycota</taxon>
        <taxon>Peronosporomycetes</taxon>
        <taxon>Peronosporales</taxon>
        <taxon>Peronosporaceae</taxon>
        <taxon>Phytophthora</taxon>
    </lineage>
</organism>